<accession>A0AAP0JSZ2</accession>
<evidence type="ECO:0000256" key="1">
    <source>
        <dbReference type="SAM" id="Phobius"/>
    </source>
</evidence>
<evidence type="ECO:0000313" key="2">
    <source>
        <dbReference type="EMBL" id="KAK9139663.1"/>
    </source>
</evidence>
<organism evidence="2 3">
    <name type="scientific">Stephania cephalantha</name>
    <dbReference type="NCBI Taxonomy" id="152367"/>
    <lineage>
        <taxon>Eukaryota</taxon>
        <taxon>Viridiplantae</taxon>
        <taxon>Streptophyta</taxon>
        <taxon>Embryophyta</taxon>
        <taxon>Tracheophyta</taxon>
        <taxon>Spermatophyta</taxon>
        <taxon>Magnoliopsida</taxon>
        <taxon>Ranunculales</taxon>
        <taxon>Menispermaceae</taxon>
        <taxon>Menispermoideae</taxon>
        <taxon>Cissampelideae</taxon>
        <taxon>Stephania</taxon>
    </lineage>
</organism>
<keyword evidence="1" id="KW-0472">Membrane</keyword>
<dbReference type="AlphaFoldDB" id="A0AAP0JSZ2"/>
<reference evidence="2 3" key="1">
    <citation type="submission" date="2024-01" db="EMBL/GenBank/DDBJ databases">
        <title>Genome assemblies of Stephania.</title>
        <authorList>
            <person name="Yang L."/>
        </authorList>
    </citation>
    <scope>NUCLEOTIDE SEQUENCE [LARGE SCALE GENOMIC DNA]</scope>
    <source>
        <strain evidence="2">JXDWG</strain>
        <tissue evidence="2">Leaf</tissue>
    </source>
</reference>
<dbReference type="EMBL" id="JBBNAG010000004">
    <property type="protein sequence ID" value="KAK9139663.1"/>
    <property type="molecule type" value="Genomic_DNA"/>
</dbReference>
<keyword evidence="3" id="KW-1185">Reference proteome</keyword>
<sequence length="102" mass="11999">MALRCTCDERSCESIKSHIDFLFTTFFFSLSLSLSHEKSENLEAKTRVWSYKFDDLKTLEWLIHQSKVRFTITSTFLIFCYHFLGFLIESNMDGYGVVLVSF</sequence>
<evidence type="ECO:0000313" key="3">
    <source>
        <dbReference type="Proteomes" id="UP001419268"/>
    </source>
</evidence>
<dbReference type="Proteomes" id="UP001419268">
    <property type="component" value="Unassembled WGS sequence"/>
</dbReference>
<keyword evidence="1" id="KW-0812">Transmembrane</keyword>
<feature type="transmembrane region" description="Helical" evidence="1">
    <location>
        <begin position="70"/>
        <end position="88"/>
    </location>
</feature>
<gene>
    <name evidence="2" type="ORF">Scep_009344</name>
</gene>
<proteinExistence type="predicted"/>
<name>A0AAP0JSZ2_9MAGN</name>
<keyword evidence="1" id="KW-1133">Transmembrane helix</keyword>
<protein>
    <submittedName>
        <fullName evidence="2">Uncharacterized protein</fullName>
    </submittedName>
</protein>
<comment type="caution">
    <text evidence="2">The sequence shown here is derived from an EMBL/GenBank/DDBJ whole genome shotgun (WGS) entry which is preliminary data.</text>
</comment>